<dbReference type="RefSeq" id="WP_279650001.1">
    <property type="nucleotide sequence ID" value="NZ_CP122539.1"/>
</dbReference>
<sequence>MKKTIFLLSVLFLCGITIKSVSIVDAQSLIHEGDERQMCSVSSSSIDNYGKCYASGGGNYGCSMLVVSGNACNGTVTVLN</sequence>
<protein>
    <recommendedName>
        <fullName evidence="3">DUF2282 domain-containing protein</fullName>
    </recommendedName>
</protein>
<proteinExistence type="predicted"/>
<name>A0ABY8L2M4_9FLAO</name>
<dbReference type="Proteomes" id="UP001232001">
    <property type="component" value="Chromosome"/>
</dbReference>
<evidence type="ECO:0000313" key="2">
    <source>
        <dbReference type="Proteomes" id="UP001232001"/>
    </source>
</evidence>
<evidence type="ECO:0008006" key="3">
    <source>
        <dbReference type="Google" id="ProtNLM"/>
    </source>
</evidence>
<evidence type="ECO:0000313" key="1">
    <source>
        <dbReference type="EMBL" id="WGH74120.1"/>
    </source>
</evidence>
<organism evidence="1 2">
    <name type="scientific">Tenacibaculum tangerinum</name>
    <dbReference type="NCBI Taxonomy" id="3038772"/>
    <lineage>
        <taxon>Bacteria</taxon>
        <taxon>Pseudomonadati</taxon>
        <taxon>Bacteroidota</taxon>
        <taxon>Flavobacteriia</taxon>
        <taxon>Flavobacteriales</taxon>
        <taxon>Flavobacteriaceae</taxon>
        <taxon>Tenacibaculum</taxon>
    </lineage>
</organism>
<reference evidence="1 2" key="1">
    <citation type="submission" date="2023-04" db="EMBL/GenBank/DDBJ databases">
        <title>Tenacibaculum tangerinum sp. nov., isolated from sea tidal flat of South Korea.</title>
        <authorList>
            <person name="Lee S.H."/>
            <person name="Kim J.-J."/>
        </authorList>
    </citation>
    <scope>NUCLEOTIDE SEQUENCE [LARGE SCALE GENOMIC DNA]</scope>
    <source>
        <strain evidence="1 2">GRR-S3-23</strain>
    </source>
</reference>
<keyword evidence="2" id="KW-1185">Reference proteome</keyword>
<accession>A0ABY8L2M4</accession>
<dbReference type="EMBL" id="CP122539">
    <property type="protein sequence ID" value="WGH74120.1"/>
    <property type="molecule type" value="Genomic_DNA"/>
</dbReference>
<gene>
    <name evidence="1" type="ORF">P8625_08290</name>
</gene>